<dbReference type="EMBL" id="JAGSNF010000023">
    <property type="protein sequence ID" value="MBR7744745.1"/>
    <property type="molecule type" value="Genomic_DNA"/>
</dbReference>
<evidence type="ECO:0008006" key="4">
    <source>
        <dbReference type="Google" id="ProtNLM"/>
    </source>
</evidence>
<evidence type="ECO:0000313" key="2">
    <source>
        <dbReference type="EMBL" id="MBR7744745.1"/>
    </source>
</evidence>
<reference evidence="2" key="1">
    <citation type="submission" date="2021-04" db="EMBL/GenBank/DDBJ databases">
        <title>Phycicoccus avicenniae sp. nov., a novel endophytic actinomycetes isolated from branch of Avicennia mariana.</title>
        <authorList>
            <person name="Tuo L."/>
        </authorList>
    </citation>
    <scope>NUCLEOTIDE SEQUENCE</scope>
    <source>
        <strain evidence="2">BSK3Z-2</strain>
    </source>
</reference>
<proteinExistence type="predicted"/>
<feature type="transmembrane region" description="Helical" evidence="1">
    <location>
        <begin position="43"/>
        <end position="61"/>
    </location>
</feature>
<accession>A0A941DAJ8</accession>
<keyword evidence="1" id="KW-1133">Transmembrane helix</keyword>
<feature type="transmembrane region" description="Helical" evidence="1">
    <location>
        <begin position="145"/>
        <end position="164"/>
    </location>
</feature>
<keyword evidence="1" id="KW-0472">Membrane</keyword>
<feature type="transmembrane region" description="Helical" evidence="1">
    <location>
        <begin position="73"/>
        <end position="93"/>
    </location>
</feature>
<feature type="transmembrane region" description="Helical" evidence="1">
    <location>
        <begin position="114"/>
        <end position="133"/>
    </location>
</feature>
<organism evidence="2 3">
    <name type="scientific">Phycicoccus avicenniae</name>
    <dbReference type="NCBI Taxonomy" id="2828860"/>
    <lineage>
        <taxon>Bacteria</taxon>
        <taxon>Bacillati</taxon>
        <taxon>Actinomycetota</taxon>
        <taxon>Actinomycetes</taxon>
        <taxon>Micrococcales</taxon>
        <taxon>Intrasporangiaceae</taxon>
        <taxon>Phycicoccus</taxon>
    </lineage>
</organism>
<evidence type="ECO:0000256" key="1">
    <source>
        <dbReference type="SAM" id="Phobius"/>
    </source>
</evidence>
<keyword evidence="1" id="KW-0812">Transmembrane</keyword>
<evidence type="ECO:0000313" key="3">
    <source>
        <dbReference type="Proteomes" id="UP000677016"/>
    </source>
</evidence>
<feature type="transmembrane region" description="Helical" evidence="1">
    <location>
        <begin position="220"/>
        <end position="250"/>
    </location>
</feature>
<gene>
    <name evidence="2" type="ORF">KC207_15720</name>
</gene>
<keyword evidence="3" id="KW-1185">Reference proteome</keyword>
<protein>
    <recommendedName>
        <fullName evidence="4">Integral membrane protein</fullName>
    </recommendedName>
</protein>
<dbReference type="AlphaFoldDB" id="A0A941DAJ8"/>
<name>A0A941DAJ8_9MICO</name>
<dbReference type="Proteomes" id="UP000677016">
    <property type="component" value="Unassembled WGS sequence"/>
</dbReference>
<sequence length="335" mass="36714">MPRRRRSEDPLAATERWFLANGLSYFVPGEREKAAAALRPRRALPLVGLAVVVIAALGGLLGRVSQQVSTAPAAWLSLAVVAGVLYVATALRARPILTFAATRTVTSVRLLASTLTRALPLLLVFVAFLFINAEAWEMTASLSFATHWVVALLLVGSGVVFLLVRLPEEVDALDDAVDDEFLRRTCAGTPMEEECARLLADEDADPASYAMVTGFERWNLILALLVIQLVQVVVLVFGVFLFLLLFGSIIMQEQTQLNWTGLEAVQGIPNVPSVSVQLVKVSFFLSAFSGLYFTVSAVTDDTYRHQFFSLVTRELERAVGVRAVYLALRAERSRD</sequence>
<comment type="caution">
    <text evidence="2">The sequence shown here is derived from an EMBL/GenBank/DDBJ whole genome shotgun (WGS) entry which is preliminary data.</text>
</comment>